<dbReference type="AlphaFoldDB" id="B9BYD1"/>
<dbReference type="EMBL" id="ACFC01000017">
    <property type="protein sequence ID" value="EEE04225.1"/>
    <property type="molecule type" value="Genomic_DNA"/>
</dbReference>
<dbReference type="Proteomes" id="UP000004535">
    <property type="component" value="Unassembled WGS sequence"/>
</dbReference>
<protein>
    <submittedName>
        <fullName evidence="1">Uncharacterized protein</fullName>
    </submittedName>
</protein>
<name>B9BYD1_9BURK</name>
<organism evidence="1 2">
    <name type="scientific">Burkholderia multivorans CGD2</name>
    <dbReference type="NCBI Taxonomy" id="513052"/>
    <lineage>
        <taxon>Bacteria</taxon>
        <taxon>Pseudomonadati</taxon>
        <taxon>Pseudomonadota</taxon>
        <taxon>Betaproteobacteria</taxon>
        <taxon>Burkholderiales</taxon>
        <taxon>Burkholderiaceae</taxon>
        <taxon>Burkholderia</taxon>
        <taxon>Burkholderia cepacia complex</taxon>
    </lineage>
</organism>
<gene>
    <name evidence="1" type="ORF">BURMUCGD2_1795</name>
</gene>
<proteinExistence type="predicted"/>
<accession>B9BYD1</accession>
<evidence type="ECO:0000313" key="1">
    <source>
        <dbReference type="EMBL" id="EEE04225.1"/>
    </source>
</evidence>
<sequence length="40" mass="4410">MGFLRDCQTTVTKTGDIVPFPLTARRAHARAPDGIQRLAK</sequence>
<evidence type="ECO:0000313" key="2">
    <source>
        <dbReference type="Proteomes" id="UP000004535"/>
    </source>
</evidence>
<comment type="caution">
    <text evidence="1">The sequence shown here is derived from an EMBL/GenBank/DDBJ whole genome shotgun (WGS) entry which is preliminary data.</text>
</comment>
<reference evidence="1 2" key="1">
    <citation type="journal article" date="2012" name="J. Bacteriol.">
        <title>Draft Genome Sequence Determination for Cystic Fibrosis and Chronic Granulomatous Disease Burkholderia multivorans Isolates.</title>
        <authorList>
            <person name="Varga J.J."/>
            <person name="Losada L."/>
            <person name="Zelazny A.M."/>
            <person name="Brinkac L."/>
            <person name="Harkins D."/>
            <person name="Radune D."/>
            <person name="Hostetler J."/>
            <person name="Sampaio E.P."/>
            <person name="Ronning C.M."/>
            <person name="Nierman W.C."/>
            <person name="Greenberg D.E."/>
            <person name="Holland S.M."/>
            <person name="Goldberg J.B."/>
        </authorList>
    </citation>
    <scope>NUCLEOTIDE SEQUENCE [LARGE SCALE GENOMIC DNA]</scope>
    <source>
        <strain evidence="1 2">CGD2</strain>
    </source>
</reference>